<dbReference type="OrthoDB" id="366407at2759"/>
<reference evidence="2 3" key="1">
    <citation type="journal article" date="2017" name="BMC Genomics">
        <title>Whole-genome assembly of Babesia ovata and comparative genomics between closely related pathogens.</title>
        <authorList>
            <person name="Yamagishi J."/>
            <person name="Asada M."/>
            <person name="Hakimi H."/>
            <person name="Tanaka T.Q."/>
            <person name="Sugimoto C."/>
            <person name="Kawazu S."/>
        </authorList>
    </citation>
    <scope>NUCLEOTIDE SEQUENCE [LARGE SCALE GENOMIC DNA]</scope>
    <source>
        <strain evidence="2 3">Miyake</strain>
    </source>
</reference>
<evidence type="ECO:0000313" key="3">
    <source>
        <dbReference type="Proteomes" id="UP000236319"/>
    </source>
</evidence>
<dbReference type="RefSeq" id="XP_028868782.1">
    <property type="nucleotide sequence ID" value="XM_029012949.1"/>
</dbReference>
<accession>A0A2H6KHT8</accession>
<organism evidence="2 3">
    <name type="scientific">Babesia ovata</name>
    <dbReference type="NCBI Taxonomy" id="189622"/>
    <lineage>
        <taxon>Eukaryota</taxon>
        <taxon>Sar</taxon>
        <taxon>Alveolata</taxon>
        <taxon>Apicomplexa</taxon>
        <taxon>Aconoidasida</taxon>
        <taxon>Piroplasmida</taxon>
        <taxon>Babesiidae</taxon>
        <taxon>Babesia</taxon>
    </lineage>
</organism>
<keyword evidence="1" id="KW-0732">Signal</keyword>
<feature type="signal peptide" evidence="1">
    <location>
        <begin position="1"/>
        <end position="16"/>
    </location>
</feature>
<sequence>MFWLATLIYIRCAVTGIVLDLTSDILPEGVETFYGTFPNGGVYRFIRGIEALITEINYGGEHIDYTALYASSVVYAHVEDFCRGRNRYIRLHLGRSSEKGVSFRYRTVQHCMNKAFLKNTRDLIKFIAGPISLTLDITLEKLHPLVGTRKEAHPYDARYFEIYDRFKLDCGCTVKMEIVNYQIGEIVISQIEGIALGYTAVFRMPCRKITTVNKSPHHCINVDDQIEMILDISHIRKINGLKGNISWNPTCSASRNGAPSGRLESEVVSKMSSLPSFTIEGNNATAASASQVYTRSIYLFVPSQLEYAPLIEQFAMYDPSRKIVTYDMDFLVRHYEPQSAGNSRTTIHMTAAHAVVRSDSSSILLCAASQDPPSYSQAQVPPTEFTLTDAYGANEPFDLENFIIQLMPPGLETIADLLDASDIHIDDDEDDVSSGEFRSLISDLTPTFDQLALPVDHTFAEMEGNAFRG</sequence>
<protein>
    <submittedName>
        <fullName evidence="2">Uncharacterized protein</fullName>
    </submittedName>
</protein>
<evidence type="ECO:0000313" key="2">
    <source>
        <dbReference type="EMBL" id="GBE62539.1"/>
    </source>
</evidence>
<proteinExistence type="predicted"/>
<feature type="chain" id="PRO_5014188693" evidence="1">
    <location>
        <begin position="17"/>
        <end position="469"/>
    </location>
</feature>
<comment type="caution">
    <text evidence="2">The sequence shown here is derived from an EMBL/GenBank/DDBJ whole genome shotgun (WGS) entry which is preliminary data.</text>
</comment>
<dbReference type="AlphaFoldDB" id="A0A2H6KHT8"/>
<dbReference type="GeneID" id="39876309"/>
<dbReference type="Proteomes" id="UP000236319">
    <property type="component" value="Unassembled WGS sequence"/>
</dbReference>
<name>A0A2H6KHT8_9APIC</name>
<keyword evidence="3" id="KW-1185">Reference proteome</keyword>
<gene>
    <name evidence="2" type="ORF">BOVATA_040320</name>
</gene>
<dbReference type="VEuPathDB" id="PiroplasmaDB:BOVATA_040320"/>
<dbReference type="EMBL" id="BDSA01000005">
    <property type="protein sequence ID" value="GBE62539.1"/>
    <property type="molecule type" value="Genomic_DNA"/>
</dbReference>
<evidence type="ECO:0000256" key="1">
    <source>
        <dbReference type="SAM" id="SignalP"/>
    </source>
</evidence>